<organism evidence="1 2">
    <name type="scientific">Turnera subulata</name>
    <dbReference type="NCBI Taxonomy" id="218843"/>
    <lineage>
        <taxon>Eukaryota</taxon>
        <taxon>Viridiplantae</taxon>
        <taxon>Streptophyta</taxon>
        <taxon>Embryophyta</taxon>
        <taxon>Tracheophyta</taxon>
        <taxon>Spermatophyta</taxon>
        <taxon>Magnoliopsida</taxon>
        <taxon>eudicotyledons</taxon>
        <taxon>Gunneridae</taxon>
        <taxon>Pentapetalae</taxon>
        <taxon>rosids</taxon>
        <taxon>fabids</taxon>
        <taxon>Malpighiales</taxon>
        <taxon>Passifloraceae</taxon>
        <taxon>Turnera</taxon>
    </lineage>
</organism>
<sequence>MAGKERLASSQAQWVGHLLAIPQNFSKMDLTSWEARKQGMEINYEPSLTFNPWRWLEEAGYAQEKNWELLKLVCSFTILSHNTGGWEEVGEIKLLKFPRVEAQNGFHIR</sequence>
<dbReference type="EMBL" id="JAKUCV010000445">
    <property type="protein sequence ID" value="KAJ4849937.1"/>
    <property type="molecule type" value="Genomic_DNA"/>
</dbReference>
<keyword evidence="2" id="KW-1185">Reference proteome</keyword>
<feature type="non-terminal residue" evidence="1">
    <location>
        <position position="1"/>
    </location>
</feature>
<comment type="caution">
    <text evidence="1">The sequence shown here is derived from an EMBL/GenBank/DDBJ whole genome shotgun (WGS) entry which is preliminary data.</text>
</comment>
<reference evidence="1" key="1">
    <citation type="submission" date="2022-02" db="EMBL/GenBank/DDBJ databases">
        <authorList>
            <person name="Henning P.M."/>
            <person name="McCubbin A.G."/>
            <person name="Shore J.S."/>
        </authorList>
    </citation>
    <scope>NUCLEOTIDE SEQUENCE</scope>
    <source>
        <strain evidence="1">F60SS</strain>
        <tissue evidence="1">Leaves</tissue>
    </source>
</reference>
<reference evidence="1" key="2">
    <citation type="journal article" date="2023" name="Plants (Basel)">
        <title>Annotation of the Turnera subulata (Passifloraceae) Draft Genome Reveals the S-Locus Evolved after the Divergence of Turneroideae from Passifloroideae in a Stepwise Manner.</title>
        <authorList>
            <person name="Henning P.M."/>
            <person name="Roalson E.H."/>
            <person name="Mir W."/>
            <person name="McCubbin A.G."/>
            <person name="Shore J.S."/>
        </authorList>
    </citation>
    <scope>NUCLEOTIDE SEQUENCE</scope>
    <source>
        <strain evidence="1">F60SS</strain>
    </source>
</reference>
<protein>
    <submittedName>
        <fullName evidence="1">Uncharacterized protein</fullName>
    </submittedName>
</protein>
<accession>A0A9Q0GJD5</accession>
<name>A0A9Q0GJD5_9ROSI</name>
<gene>
    <name evidence="1" type="ORF">Tsubulata_003811</name>
</gene>
<dbReference type="Proteomes" id="UP001141552">
    <property type="component" value="Unassembled WGS sequence"/>
</dbReference>
<evidence type="ECO:0000313" key="1">
    <source>
        <dbReference type="EMBL" id="KAJ4849937.1"/>
    </source>
</evidence>
<dbReference type="AlphaFoldDB" id="A0A9Q0GJD5"/>
<evidence type="ECO:0000313" key="2">
    <source>
        <dbReference type="Proteomes" id="UP001141552"/>
    </source>
</evidence>
<proteinExistence type="predicted"/>